<evidence type="ECO:0000313" key="3">
    <source>
        <dbReference type="Proteomes" id="UP000028875"/>
    </source>
</evidence>
<organism evidence="2 3">
    <name type="scientific">Virgibacillus massiliensis</name>
    <dbReference type="NCBI Taxonomy" id="1462526"/>
    <lineage>
        <taxon>Bacteria</taxon>
        <taxon>Bacillati</taxon>
        <taxon>Bacillota</taxon>
        <taxon>Bacilli</taxon>
        <taxon>Bacillales</taxon>
        <taxon>Bacillaceae</taxon>
        <taxon>Virgibacillus</taxon>
    </lineage>
</organism>
<dbReference type="InterPro" id="IPR010359">
    <property type="entry name" value="IrrE_HExxH"/>
</dbReference>
<sequence>MLTYTRAEEFVYKLLKYLDIQSPRQLNIENISKQLGIKVQYWNYSSELDCYKGRYVMSLELKETMQEQWQEFAHELCHFFWHEGRQEFIPILFLQLQEWQANNFSYHLSVPTFMLQQIDNASPIVIANTFNVEYEFACHRFEMYRNKLYFQGVYHEHYTIGS</sequence>
<comment type="caution">
    <text evidence="2">The sequence shown here is derived from an EMBL/GenBank/DDBJ whole genome shotgun (WGS) entry which is preliminary data.</text>
</comment>
<dbReference type="eggNOG" id="COG2856">
    <property type="taxonomic scope" value="Bacteria"/>
</dbReference>
<keyword evidence="3" id="KW-1185">Reference proteome</keyword>
<proteinExistence type="predicted"/>
<dbReference type="STRING" id="1462526.BN990_03840"/>
<feature type="domain" description="IrrE N-terminal-like" evidence="1">
    <location>
        <begin position="34"/>
        <end position="141"/>
    </location>
</feature>
<evidence type="ECO:0000259" key="1">
    <source>
        <dbReference type="Pfam" id="PF06114"/>
    </source>
</evidence>
<name>A0A024QGZ2_9BACI</name>
<dbReference type="AlphaFoldDB" id="A0A024QGZ2"/>
<reference evidence="2 3" key="1">
    <citation type="submission" date="2014-03" db="EMBL/GenBank/DDBJ databases">
        <authorList>
            <person name="Urmite Genomes U."/>
        </authorList>
    </citation>
    <scope>NUCLEOTIDE SEQUENCE [LARGE SCALE GENOMIC DNA]</scope>
    <source>
        <strain evidence="2 3">Vm-5</strain>
    </source>
</reference>
<reference evidence="3" key="2">
    <citation type="submission" date="2014-05" db="EMBL/GenBank/DDBJ databases">
        <title>Draft genome sequence of Virgibacillus massiliensis Vm-5.</title>
        <authorList>
            <person name="Khelaifia S."/>
            <person name="Croce O."/>
            <person name="Lagier J.C."/>
            <person name="Raoult D."/>
        </authorList>
    </citation>
    <scope>NUCLEOTIDE SEQUENCE [LARGE SCALE GENOMIC DNA]</scope>
    <source>
        <strain evidence="3">Vm-5</strain>
    </source>
</reference>
<evidence type="ECO:0000313" key="2">
    <source>
        <dbReference type="EMBL" id="CDQ41467.1"/>
    </source>
</evidence>
<dbReference type="Pfam" id="PF06114">
    <property type="entry name" value="Peptidase_M78"/>
    <property type="match status" value="1"/>
</dbReference>
<dbReference type="EMBL" id="CCDP010000003">
    <property type="protein sequence ID" value="CDQ41467.1"/>
    <property type="molecule type" value="Genomic_DNA"/>
</dbReference>
<dbReference type="RefSeq" id="WP_021292625.1">
    <property type="nucleotide sequence ID" value="NZ_BNER01000005.1"/>
</dbReference>
<accession>A0A024QGZ2</accession>
<dbReference type="Proteomes" id="UP000028875">
    <property type="component" value="Unassembled WGS sequence"/>
</dbReference>
<protein>
    <recommendedName>
        <fullName evidence="1">IrrE N-terminal-like domain-containing protein</fullName>
    </recommendedName>
</protein>
<gene>
    <name evidence="2" type="ORF">BN990_03840</name>
</gene>